<proteinExistence type="predicted"/>
<accession>M2UFK5</accession>
<keyword evidence="2" id="KW-1185">Reference proteome</keyword>
<organism evidence="1 2">
    <name type="scientific">Cochliobolus heterostrophus (strain C5 / ATCC 48332 / race O)</name>
    <name type="common">Southern corn leaf blight fungus</name>
    <name type="synonym">Bipolaris maydis</name>
    <dbReference type="NCBI Taxonomy" id="701091"/>
    <lineage>
        <taxon>Eukaryota</taxon>
        <taxon>Fungi</taxon>
        <taxon>Dikarya</taxon>
        <taxon>Ascomycota</taxon>
        <taxon>Pezizomycotina</taxon>
        <taxon>Dothideomycetes</taxon>
        <taxon>Pleosporomycetidae</taxon>
        <taxon>Pleosporales</taxon>
        <taxon>Pleosporineae</taxon>
        <taxon>Pleosporaceae</taxon>
        <taxon>Bipolaris</taxon>
    </lineage>
</organism>
<dbReference type="OrthoDB" id="3791002at2759"/>
<reference evidence="1 2" key="1">
    <citation type="journal article" date="2012" name="PLoS Pathog.">
        <title>Diverse lifestyles and strategies of plant pathogenesis encoded in the genomes of eighteen Dothideomycetes fungi.</title>
        <authorList>
            <person name="Ohm R.A."/>
            <person name="Feau N."/>
            <person name="Henrissat B."/>
            <person name="Schoch C.L."/>
            <person name="Horwitz B.A."/>
            <person name="Barry K.W."/>
            <person name="Condon B.J."/>
            <person name="Copeland A.C."/>
            <person name="Dhillon B."/>
            <person name="Glaser F."/>
            <person name="Hesse C.N."/>
            <person name="Kosti I."/>
            <person name="LaButti K."/>
            <person name="Lindquist E.A."/>
            <person name="Lucas S."/>
            <person name="Salamov A.A."/>
            <person name="Bradshaw R.E."/>
            <person name="Ciuffetti L."/>
            <person name="Hamelin R.C."/>
            <person name="Kema G.H.J."/>
            <person name="Lawrence C."/>
            <person name="Scott J.A."/>
            <person name="Spatafora J.W."/>
            <person name="Turgeon B.G."/>
            <person name="de Wit P.J.G.M."/>
            <person name="Zhong S."/>
            <person name="Goodwin S.B."/>
            <person name="Grigoriev I.V."/>
        </authorList>
    </citation>
    <scope>NUCLEOTIDE SEQUENCE [LARGE SCALE GENOMIC DNA]</scope>
    <source>
        <strain evidence="2">C5 / ATCC 48332 / race O</strain>
    </source>
</reference>
<feature type="non-terminal residue" evidence="1">
    <location>
        <position position="1"/>
    </location>
</feature>
<gene>
    <name evidence="1" type="ORF">COCHEDRAFT_1115039</name>
</gene>
<evidence type="ECO:0000313" key="2">
    <source>
        <dbReference type="Proteomes" id="UP000016936"/>
    </source>
</evidence>
<evidence type="ECO:0000313" key="1">
    <source>
        <dbReference type="EMBL" id="EMD86773.1"/>
    </source>
</evidence>
<dbReference type="Proteomes" id="UP000016936">
    <property type="component" value="Unassembled WGS sequence"/>
</dbReference>
<dbReference type="EMBL" id="KB445584">
    <property type="protein sequence ID" value="EMD86773.1"/>
    <property type="molecule type" value="Genomic_DNA"/>
</dbReference>
<protein>
    <submittedName>
        <fullName evidence="1">Uncharacterized protein</fullName>
    </submittedName>
</protein>
<dbReference type="eggNOG" id="ENOG502RIBV">
    <property type="taxonomic scope" value="Eukaryota"/>
</dbReference>
<dbReference type="HOGENOM" id="CLU_731603_0_0_1"/>
<reference evidence="2" key="2">
    <citation type="journal article" date="2013" name="PLoS Genet.">
        <title>Comparative genome structure, secondary metabolite, and effector coding capacity across Cochliobolus pathogens.</title>
        <authorList>
            <person name="Condon B.J."/>
            <person name="Leng Y."/>
            <person name="Wu D."/>
            <person name="Bushley K.E."/>
            <person name="Ohm R.A."/>
            <person name="Otillar R."/>
            <person name="Martin J."/>
            <person name="Schackwitz W."/>
            <person name="Grimwood J."/>
            <person name="MohdZainudin N."/>
            <person name="Xue C."/>
            <person name="Wang R."/>
            <person name="Manning V.A."/>
            <person name="Dhillon B."/>
            <person name="Tu Z.J."/>
            <person name="Steffenson B.J."/>
            <person name="Salamov A."/>
            <person name="Sun H."/>
            <person name="Lowry S."/>
            <person name="LaButti K."/>
            <person name="Han J."/>
            <person name="Copeland A."/>
            <person name="Lindquist E."/>
            <person name="Barry K."/>
            <person name="Schmutz J."/>
            <person name="Baker S.E."/>
            <person name="Ciuffetti L.M."/>
            <person name="Grigoriev I.V."/>
            <person name="Zhong S."/>
            <person name="Turgeon B.G."/>
        </authorList>
    </citation>
    <scope>NUCLEOTIDE SEQUENCE [LARGE SCALE GENOMIC DNA]</scope>
    <source>
        <strain evidence="2">C5 / ATCC 48332 / race O</strain>
    </source>
</reference>
<dbReference type="AlphaFoldDB" id="M2UFK5"/>
<name>M2UFK5_COCH5</name>
<sequence>IRRRILDNLSAFDAAKLMNLHLCVLTVKEKEKYLKSLWDLVWDVPTVEELSQEGMKLTLFGDGACALKQQLHATEHYLNSYGNRRLTIYMLGTFPVFTPTARLDSLIEFSTTRHTSLVRSYGDKYRLGHIRALLDTDAKGDFVMSSSVPMKLSNNLIKGSWYKVDDVPDRTVGLWVYVPSFCDRLSKEVRLTPMDWLRMMRASPLLISLPRVSPKPTSITTCNKRKLCSDAHNTLLRSLGLISTLSQLFSFCTGRCRLRKWSLTAAGIQSLEATPQEQFSGDDSSERRLTAYLRTPPFGVQSGSRVRMELTQVPNIRFLLDVANHSTLGLTITIA</sequence>